<proteinExistence type="predicted"/>
<dbReference type="OrthoDB" id="5770817at2"/>
<comment type="caution">
    <text evidence="1">The sequence shown here is derived from an EMBL/GenBank/DDBJ whole genome shotgun (WGS) entry which is preliminary data.</text>
</comment>
<evidence type="ECO:0000313" key="1">
    <source>
        <dbReference type="EMBL" id="GBF35343.1"/>
    </source>
</evidence>
<dbReference type="AlphaFoldDB" id="A0A2L2XI31"/>
<reference evidence="2" key="1">
    <citation type="submission" date="2018-02" db="EMBL/GenBank/DDBJ databases">
        <title>Genome sequence of Desulfocucumis palustris strain NAW-5.</title>
        <authorList>
            <person name="Watanabe M."/>
            <person name="Kojima H."/>
            <person name="Fukui M."/>
        </authorList>
    </citation>
    <scope>NUCLEOTIDE SEQUENCE [LARGE SCALE GENOMIC DNA]</scope>
    <source>
        <strain evidence="2">NAW-5</strain>
    </source>
</reference>
<dbReference type="EMBL" id="BFAV01000159">
    <property type="protein sequence ID" value="GBF35343.1"/>
    <property type="molecule type" value="Genomic_DNA"/>
</dbReference>
<sequence length="81" mass="9426">MKWGEVRRLYPNQYVQVKIIKSNVDGNVEKVEEVAIIRSISDPKEATAELMKSRGDTLVYHTRNEKMELEIRNHPGFRGII</sequence>
<accession>A0A2L2XI31</accession>
<organism evidence="1 2">
    <name type="scientific">Desulfocucumis palustris</name>
    <dbReference type="NCBI Taxonomy" id="1898651"/>
    <lineage>
        <taxon>Bacteria</taxon>
        <taxon>Bacillati</taxon>
        <taxon>Bacillota</taxon>
        <taxon>Clostridia</taxon>
        <taxon>Eubacteriales</taxon>
        <taxon>Desulfocucumaceae</taxon>
        <taxon>Desulfocucumis</taxon>
    </lineage>
</organism>
<gene>
    <name evidence="1" type="ORF">DCCM_4466</name>
</gene>
<protein>
    <submittedName>
        <fullName evidence="1">Uncharacterized protein</fullName>
    </submittedName>
</protein>
<name>A0A2L2XI31_9FIRM</name>
<dbReference type="Proteomes" id="UP000239549">
    <property type="component" value="Unassembled WGS sequence"/>
</dbReference>
<dbReference type="RefSeq" id="WP_104373427.1">
    <property type="nucleotide sequence ID" value="NZ_BFAV01000159.1"/>
</dbReference>
<keyword evidence="2" id="KW-1185">Reference proteome</keyword>
<evidence type="ECO:0000313" key="2">
    <source>
        <dbReference type="Proteomes" id="UP000239549"/>
    </source>
</evidence>